<keyword evidence="3" id="KW-1185">Reference proteome</keyword>
<evidence type="ECO:0000313" key="2">
    <source>
        <dbReference type="EMBL" id="GIL65490.1"/>
    </source>
</evidence>
<protein>
    <submittedName>
        <fullName evidence="2">Uncharacterized protein</fullName>
    </submittedName>
</protein>
<feature type="non-terminal residue" evidence="2">
    <location>
        <position position="1"/>
    </location>
</feature>
<feature type="compositionally biased region" description="Low complexity" evidence="1">
    <location>
        <begin position="341"/>
        <end position="351"/>
    </location>
</feature>
<reference evidence="2" key="1">
    <citation type="journal article" date="2021" name="Proc. Natl. Acad. Sci. U.S.A.">
        <title>Three genomes in the algal genus Volvox reveal the fate of a haploid sex-determining region after a transition to homothallism.</title>
        <authorList>
            <person name="Yamamoto K."/>
            <person name="Hamaji T."/>
            <person name="Kawai-Toyooka H."/>
            <person name="Matsuzaki R."/>
            <person name="Takahashi F."/>
            <person name="Nishimura Y."/>
            <person name="Kawachi M."/>
            <person name="Noguchi H."/>
            <person name="Minakuchi Y."/>
            <person name="Umen J.G."/>
            <person name="Toyoda A."/>
            <person name="Nozaki H."/>
        </authorList>
    </citation>
    <scope>NUCLEOTIDE SEQUENCE</scope>
    <source>
        <strain evidence="2">NIES-3780</strain>
    </source>
</reference>
<accession>A0A8J4FBX4</accession>
<feature type="region of interest" description="Disordered" evidence="1">
    <location>
        <begin position="1"/>
        <end position="98"/>
    </location>
</feature>
<proteinExistence type="predicted"/>
<feature type="region of interest" description="Disordered" evidence="1">
    <location>
        <begin position="121"/>
        <end position="174"/>
    </location>
</feature>
<feature type="compositionally biased region" description="Low complexity" evidence="1">
    <location>
        <begin position="141"/>
        <end position="155"/>
    </location>
</feature>
<name>A0A8J4FBX4_9CHLO</name>
<comment type="caution">
    <text evidence="2">The sequence shown here is derived from an EMBL/GenBank/DDBJ whole genome shotgun (WGS) entry which is preliminary data.</text>
</comment>
<dbReference type="AlphaFoldDB" id="A0A8J4FBX4"/>
<feature type="compositionally biased region" description="Low complexity" evidence="1">
    <location>
        <begin position="43"/>
        <end position="53"/>
    </location>
</feature>
<evidence type="ECO:0000313" key="3">
    <source>
        <dbReference type="Proteomes" id="UP000747399"/>
    </source>
</evidence>
<organism evidence="2 3">
    <name type="scientific">Volvox africanus</name>
    <dbReference type="NCBI Taxonomy" id="51714"/>
    <lineage>
        <taxon>Eukaryota</taxon>
        <taxon>Viridiplantae</taxon>
        <taxon>Chlorophyta</taxon>
        <taxon>core chlorophytes</taxon>
        <taxon>Chlorophyceae</taxon>
        <taxon>CS clade</taxon>
        <taxon>Chlamydomonadales</taxon>
        <taxon>Volvocaceae</taxon>
        <taxon>Volvox</taxon>
    </lineage>
</organism>
<feature type="region of interest" description="Disordered" evidence="1">
    <location>
        <begin position="321"/>
        <end position="351"/>
    </location>
</feature>
<evidence type="ECO:0000256" key="1">
    <source>
        <dbReference type="SAM" id="MobiDB-lite"/>
    </source>
</evidence>
<dbReference type="EMBL" id="BNCO01000076">
    <property type="protein sequence ID" value="GIL65490.1"/>
    <property type="molecule type" value="Genomic_DNA"/>
</dbReference>
<sequence>MDRQQKSHSIFNPLHADNSPKATTLPVWGPTKPRPDACVTSQPTTPAGTTAPAVHPGRASPTSFPLSPPSTGVSDSYSRRDSLSYSPLLRETARSPQQLRDLEFTAASAVPNDDLVAILEGSPVGSISEGNLSPHPPPLPQLQSQPLPPQQRQSLRPPPPPQQQQLRQPLDARETRAATEPFKGFQVCDSRQSHPVVDPAGLYGVYDPSGVVEYLHSSPLVGEEQEEEEYYEEAEHLGVTTVTTAVTATFVVPETDVARVEALAQEALLSTALSSAAALTAGGESITDNVIATAAATLLSLHGLTALPPEELSAAAGTEALTDPPLSSQRTPTRFVHQPVTTAATAATPTASMVTEDYAAAASSGPSSTPSLS</sequence>
<feature type="compositionally biased region" description="Low complexity" evidence="1">
    <location>
        <begin position="60"/>
        <end position="76"/>
    </location>
</feature>
<gene>
    <name evidence="2" type="ORF">Vafri_19253</name>
</gene>
<dbReference type="Proteomes" id="UP000747399">
    <property type="component" value="Unassembled WGS sequence"/>
</dbReference>